<dbReference type="Pfam" id="PF05175">
    <property type="entry name" value="MTS"/>
    <property type="match status" value="1"/>
</dbReference>
<name>A0ABT9NFI7_9ACTO</name>
<keyword evidence="1" id="KW-0963">Cytoplasm</keyword>
<organism evidence="6 7">
    <name type="scientific">Trueperella bonasi</name>
    <dbReference type="NCBI Taxonomy" id="312286"/>
    <lineage>
        <taxon>Bacteria</taxon>
        <taxon>Bacillati</taxon>
        <taxon>Actinomycetota</taxon>
        <taxon>Actinomycetes</taxon>
        <taxon>Actinomycetales</taxon>
        <taxon>Actinomycetaceae</taxon>
        <taxon>Trueperella</taxon>
    </lineage>
</organism>
<evidence type="ECO:0000259" key="5">
    <source>
        <dbReference type="Pfam" id="PF05175"/>
    </source>
</evidence>
<sequence>MEISTLDRLILDVANEEVPKPRRIAVLDDPSGDLLASVLESSSVEVIYFGTRTIDQAHRALEVAERAGAQLDAGAHEAASIQTEGTPGGRGGKIVHVAGFESPLRLEEFLAKPIDLAIGRVPKSLEETAYIAAAVAGAGGILVIGANNKHMDRGHNATLANYFTDVRASLGRGKFRTLIGGGEAIGRTYSPAVGRAEYGPIFGVGGVFSGADEDAGGKFLLDHALNDMKAENIAHKAALDPWSSWERPSEGRRTDNLDVVDLGCGNGAVVLAVLDALPEARVLATDTHADAIVSASLTLGEFVEGGRARITWDDAAGEEEEASADVVLLNPPFHDGTAIDATLVQGLLDASRRLLRPSGRLYMVHNNHLRYRSEVEARFEQVQQLARNPKFTVLRASTPR</sequence>
<proteinExistence type="predicted"/>
<evidence type="ECO:0000256" key="2">
    <source>
        <dbReference type="ARBA" id="ARBA00022552"/>
    </source>
</evidence>
<feature type="domain" description="Methyltransferase small" evidence="5">
    <location>
        <begin position="258"/>
        <end position="395"/>
    </location>
</feature>
<dbReference type="Gene3D" id="3.40.50.150">
    <property type="entry name" value="Vaccinia Virus protein VP39"/>
    <property type="match status" value="2"/>
</dbReference>
<dbReference type="PANTHER" id="PTHR47816:SF4">
    <property type="entry name" value="RIBOSOMAL RNA SMALL SUBUNIT METHYLTRANSFERASE C"/>
    <property type="match status" value="1"/>
</dbReference>
<dbReference type="SUPFAM" id="SSF53335">
    <property type="entry name" value="S-adenosyl-L-methionine-dependent methyltransferases"/>
    <property type="match status" value="1"/>
</dbReference>
<dbReference type="EMBL" id="JAUSQX010000001">
    <property type="protein sequence ID" value="MDP9806154.1"/>
    <property type="molecule type" value="Genomic_DNA"/>
</dbReference>
<dbReference type="CDD" id="cd02440">
    <property type="entry name" value="AdoMet_MTases"/>
    <property type="match status" value="1"/>
</dbReference>
<protein>
    <submittedName>
        <fullName evidence="6">16S rRNA (Guanine1207-N2)-methyltransferase</fullName>
        <ecNumber evidence="6">2.1.1.172</ecNumber>
    </submittedName>
</protein>
<keyword evidence="3 6" id="KW-0489">Methyltransferase</keyword>
<evidence type="ECO:0000256" key="4">
    <source>
        <dbReference type="ARBA" id="ARBA00022679"/>
    </source>
</evidence>
<keyword evidence="7" id="KW-1185">Reference proteome</keyword>
<comment type="caution">
    <text evidence="6">The sequence shown here is derived from an EMBL/GenBank/DDBJ whole genome shotgun (WGS) entry which is preliminary data.</text>
</comment>
<gene>
    <name evidence="6" type="ORF">J2S70_000736</name>
</gene>
<dbReference type="GO" id="GO:0052914">
    <property type="term" value="F:16S rRNA (guanine(1207)-N(2))-methyltransferase activity"/>
    <property type="evidence" value="ECO:0007669"/>
    <property type="project" value="UniProtKB-EC"/>
</dbReference>
<evidence type="ECO:0000313" key="6">
    <source>
        <dbReference type="EMBL" id="MDP9806154.1"/>
    </source>
</evidence>
<accession>A0ABT9NFI7</accession>
<dbReference type="InterPro" id="IPR007848">
    <property type="entry name" value="Small_mtfrase_dom"/>
</dbReference>
<dbReference type="InterPro" id="IPR002052">
    <property type="entry name" value="DNA_methylase_N6_adenine_CS"/>
</dbReference>
<dbReference type="RefSeq" id="WP_307682390.1">
    <property type="nucleotide sequence ID" value="NZ_JAUSQX010000001.1"/>
</dbReference>
<dbReference type="PROSITE" id="PS00092">
    <property type="entry name" value="N6_MTASE"/>
    <property type="match status" value="1"/>
</dbReference>
<evidence type="ECO:0000313" key="7">
    <source>
        <dbReference type="Proteomes" id="UP001243212"/>
    </source>
</evidence>
<dbReference type="PANTHER" id="PTHR47816">
    <property type="entry name" value="RIBOSOMAL RNA SMALL SUBUNIT METHYLTRANSFERASE C"/>
    <property type="match status" value="1"/>
</dbReference>
<evidence type="ECO:0000256" key="3">
    <source>
        <dbReference type="ARBA" id="ARBA00022603"/>
    </source>
</evidence>
<dbReference type="InterPro" id="IPR046977">
    <property type="entry name" value="RsmC/RlmG"/>
</dbReference>
<keyword evidence="2" id="KW-0698">rRNA processing</keyword>
<dbReference type="Proteomes" id="UP001243212">
    <property type="component" value="Unassembled WGS sequence"/>
</dbReference>
<keyword evidence="4 6" id="KW-0808">Transferase</keyword>
<reference evidence="6 7" key="1">
    <citation type="submission" date="2023-07" db="EMBL/GenBank/DDBJ databases">
        <title>Sequencing the genomes of 1000 actinobacteria strains.</title>
        <authorList>
            <person name="Klenk H.-P."/>
        </authorList>
    </citation>
    <scope>NUCLEOTIDE SEQUENCE [LARGE SCALE GENOMIC DNA]</scope>
    <source>
        <strain evidence="6 7">DSM 17163</strain>
    </source>
</reference>
<dbReference type="EC" id="2.1.1.172" evidence="6"/>
<evidence type="ECO:0000256" key="1">
    <source>
        <dbReference type="ARBA" id="ARBA00022490"/>
    </source>
</evidence>
<dbReference type="InterPro" id="IPR029063">
    <property type="entry name" value="SAM-dependent_MTases_sf"/>
</dbReference>